<gene>
    <name evidence="2" type="ORF">ODALV1_LOCUS9688</name>
</gene>
<proteinExistence type="predicted"/>
<evidence type="ECO:0000313" key="3">
    <source>
        <dbReference type="Proteomes" id="UP001642540"/>
    </source>
</evidence>
<accession>A0ABP1QC25</accession>
<organism evidence="2 3">
    <name type="scientific">Orchesella dallaii</name>
    <dbReference type="NCBI Taxonomy" id="48710"/>
    <lineage>
        <taxon>Eukaryota</taxon>
        <taxon>Metazoa</taxon>
        <taxon>Ecdysozoa</taxon>
        <taxon>Arthropoda</taxon>
        <taxon>Hexapoda</taxon>
        <taxon>Collembola</taxon>
        <taxon>Entomobryomorpha</taxon>
        <taxon>Entomobryoidea</taxon>
        <taxon>Orchesellidae</taxon>
        <taxon>Orchesellinae</taxon>
        <taxon>Orchesella</taxon>
    </lineage>
</organism>
<dbReference type="Gene3D" id="3.80.10.10">
    <property type="entry name" value="Ribonuclease Inhibitor"/>
    <property type="match status" value="1"/>
</dbReference>
<name>A0ABP1QC25_9HEXA</name>
<evidence type="ECO:0008006" key="4">
    <source>
        <dbReference type="Google" id="ProtNLM"/>
    </source>
</evidence>
<feature type="region of interest" description="Disordered" evidence="1">
    <location>
        <begin position="1"/>
        <end position="22"/>
    </location>
</feature>
<dbReference type="InterPro" id="IPR032675">
    <property type="entry name" value="LRR_dom_sf"/>
</dbReference>
<evidence type="ECO:0000256" key="1">
    <source>
        <dbReference type="SAM" id="MobiDB-lite"/>
    </source>
</evidence>
<sequence length="602" mass="69352">MKVQTSSTMERATTSNSFKADPALDQQLNNNKNPLLNPVVLKNLFGLIPFKLEEFKNFRLVSHEWNDCAVHFVHQNSWLKLNGIAETIFHNDENFRLHVSVLNSITSCLEESQELSSLLKGTIRFKKYLISNQVHRRINARGLINFWEKFGPRMTHLEISDSTMHAQDLSRIIFELTPNLQVFIFDRTDFFNCRTISSIAPNNLAWNERFRPQESSINKNLTHLTILNVDIEDYAFPINWVDIICHFPNIKKLKLGFLSKSNRLSLHSLEEFLRAVILVRQNCGHHYLAKLVHLDIIEVPRALFHERLPREILHLLRHLAFPLSVLALDIGRNLNEVDRLHLKNTLELHSTSLQSLTVYRGLLSIPFSFYFQLPFLTQLILIGYNPENLHFLNDLPMLKTFVLLDNHSNVGVLNMKKDWLATYSGIKFGWAFERDLVPRFLENTNFSRNFRGVILPNLQTLVFGTQVVDWTQIKSLAKLMPNIKTLQLGMGNYGFIKVCRHWSQIEHIHVEPMDIDEDGILGFKGGEQYRLPNITDLKCLKSISLGYSSQQLIRLSRNFADDDGAAAVLLPNLEAALHGRNVEVYRQPPTVATSRAESDDSD</sequence>
<comment type="caution">
    <text evidence="2">The sequence shown here is derived from an EMBL/GenBank/DDBJ whole genome shotgun (WGS) entry which is preliminary data.</text>
</comment>
<dbReference type="EMBL" id="CAXLJM020000029">
    <property type="protein sequence ID" value="CAL8097613.1"/>
    <property type="molecule type" value="Genomic_DNA"/>
</dbReference>
<feature type="compositionally biased region" description="Polar residues" evidence="1">
    <location>
        <begin position="1"/>
        <end position="18"/>
    </location>
</feature>
<protein>
    <recommendedName>
        <fullName evidence="4">F-box domain-containing protein</fullName>
    </recommendedName>
</protein>
<dbReference type="Proteomes" id="UP001642540">
    <property type="component" value="Unassembled WGS sequence"/>
</dbReference>
<reference evidence="2 3" key="1">
    <citation type="submission" date="2024-08" db="EMBL/GenBank/DDBJ databases">
        <authorList>
            <person name="Cucini C."/>
            <person name="Frati F."/>
        </authorList>
    </citation>
    <scope>NUCLEOTIDE SEQUENCE [LARGE SCALE GENOMIC DNA]</scope>
</reference>
<dbReference type="SUPFAM" id="SSF52047">
    <property type="entry name" value="RNI-like"/>
    <property type="match status" value="1"/>
</dbReference>
<keyword evidence="3" id="KW-1185">Reference proteome</keyword>
<evidence type="ECO:0000313" key="2">
    <source>
        <dbReference type="EMBL" id="CAL8097613.1"/>
    </source>
</evidence>